<feature type="non-terminal residue" evidence="1">
    <location>
        <position position="59"/>
    </location>
</feature>
<organism evidence="1 2">
    <name type="scientific">Rhizophagus irregularis (strain DAOM 181602 / DAOM 197198 / MUCL 43194)</name>
    <name type="common">Arbuscular mycorrhizal fungus</name>
    <name type="synonym">Glomus intraradices</name>
    <dbReference type="NCBI Taxonomy" id="747089"/>
    <lineage>
        <taxon>Eukaryota</taxon>
        <taxon>Fungi</taxon>
        <taxon>Fungi incertae sedis</taxon>
        <taxon>Mucoromycota</taxon>
        <taxon>Glomeromycotina</taxon>
        <taxon>Glomeromycetes</taxon>
        <taxon>Glomerales</taxon>
        <taxon>Glomeraceae</taxon>
        <taxon>Rhizophagus</taxon>
    </lineage>
</organism>
<dbReference type="VEuPathDB" id="FungiDB:RhiirFUN_021869"/>
<reference evidence="1 2" key="1">
    <citation type="journal article" date="2013" name="Proc. Natl. Acad. Sci. U.S.A.">
        <title>Genome of an arbuscular mycorrhizal fungus provides insight into the oldest plant symbiosis.</title>
        <authorList>
            <person name="Tisserant E."/>
            <person name="Malbreil M."/>
            <person name="Kuo A."/>
            <person name="Kohler A."/>
            <person name="Symeonidi A."/>
            <person name="Balestrini R."/>
            <person name="Charron P."/>
            <person name="Duensing N."/>
            <person name="Frei Dit Frey N."/>
            <person name="Gianinazzi-Pearson V."/>
            <person name="Gilbert L.B."/>
            <person name="Handa Y."/>
            <person name="Herr J.R."/>
            <person name="Hijri M."/>
            <person name="Koul R."/>
            <person name="Kawaguchi M."/>
            <person name="Krajinski F."/>
            <person name="Lammers P.J."/>
            <person name="Masclaux F.G."/>
            <person name="Murat C."/>
            <person name="Morin E."/>
            <person name="Ndikumana S."/>
            <person name="Pagni M."/>
            <person name="Petitpierre D."/>
            <person name="Requena N."/>
            <person name="Rosikiewicz P."/>
            <person name="Riley R."/>
            <person name="Saito K."/>
            <person name="San Clemente H."/>
            <person name="Shapiro H."/>
            <person name="van Tuinen D."/>
            <person name="Becard G."/>
            <person name="Bonfante P."/>
            <person name="Paszkowski U."/>
            <person name="Shachar-Hill Y.Y."/>
            <person name="Tuskan G.A."/>
            <person name="Young P.W."/>
            <person name="Sanders I.R."/>
            <person name="Henrissat B."/>
            <person name="Rensing S.A."/>
            <person name="Grigoriev I.V."/>
            <person name="Corradi N."/>
            <person name="Roux C."/>
            <person name="Martin F."/>
        </authorList>
    </citation>
    <scope>NUCLEOTIDE SEQUENCE [LARGE SCALE GENOMIC DNA]</scope>
    <source>
        <strain evidence="1 2">DAOM 197198</strain>
    </source>
</reference>
<reference evidence="1 2" key="2">
    <citation type="journal article" date="2018" name="New Phytol.">
        <title>High intraspecific genome diversity in the model arbuscular mycorrhizal symbiont Rhizophagus irregularis.</title>
        <authorList>
            <person name="Chen E.C.H."/>
            <person name="Morin E."/>
            <person name="Beaudet D."/>
            <person name="Noel J."/>
            <person name="Yildirir G."/>
            <person name="Ndikumana S."/>
            <person name="Charron P."/>
            <person name="St-Onge C."/>
            <person name="Giorgi J."/>
            <person name="Kruger M."/>
            <person name="Marton T."/>
            <person name="Ropars J."/>
            <person name="Grigoriev I.V."/>
            <person name="Hainaut M."/>
            <person name="Henrissat B."/>
            <person name="Roux C."/>
            <person name="Martin F."/>
            <person name="Corradi N."/>
        </authorList>
    </citation>
    <scope>NUCLEOTIDE SEQUENCE [LARGE SCALE GENOMIC DNA]</scope>
    <source>
        <strain evidence="1 2">DAOM 197198</strain>
    </source>
</reference>
<comment type="caution">
    <text evidence="1">The sequence shown here is derived from an EMBL/GenBank/DDBJ whole genome shotgun (WGS) entry which is preliminary data.</text>
</comment>
<accession>A0A2P4QCF3</accession>
<dbReference type="EMBL" id="AUPC02000062">
    <property type="protein sequence ID" value="POG75323.1"/>
    <property type="molecule type" value="Genomic_DNA"/>
</dbReference>
<proteinExistence type="predicted"/>
<dbReference type="AlphaFoldDB" id="A0A2P4QCF3"/>
<sequence>MKEKGGRVQKCLKKVIILRISTLPTVYLVFSEHFDMSFKMSLLEGLKFFRPKIYFSLST</sequence>
<name>A0A2P4QCF3_RHIID</name>
<evidence type="ECO:0000313" key="2">
    <source>
        <dbReference type="Proteomes" id="UP000018888"/>
    </source>
</evidence>
<protein>
    <submittedName>
        <fullName evidence="1">Uncharacterized protein</fullName>
    </submittedName>
</protein>
<gene>
    <name evidence="1" type="ORF">GLOIN_2v1567415</name>
</gene>
<dbReference type="Proteomes" id="UP000018888">
    <property type="component" value="Unassembled WGS sequence"/>
</dbReference>
<evidence type="ECO:0000313" key="1">
    <source>
        <dbReference type="EMBL" id="POG75323.1"/>
    </source>
</evidence>
<keyword evidence="2" id="KW-1185">Reference proteome</keyword>